<dbReference type="InterPro" id="IPR023214">
    <property type="entry name" value="HAD_sf"/>
</dbReference>
<accession>A0AAU8K1J8</accession>
<dbReference type="Gene3D" id="1.10.150.240">
    <property type="entry name" value="Putative phosphatase, domain 2"/>
    <property type="match status" value="1"/>
</dbReference>
<gene>
    <name evidence="3" type="ORF">ABWK59_25765</name>
</gene>
<keyword evidence="2" id="KW-0460">Magnesium</keyword>
<organism evidence="3">
    <name type="scientific">Kitasatospora camelliae</name>
    <dbReference type="NCBI Taxonomy" id="3156397"/>
    <lineage>
        <taxon>Bacteria</taxon>
        <taxon>Bacillati</taxon>
        <taxon>Actinomycetota</taxon>
        <taxon>Actinomycetes</taxon>
        <taxon>Kitasatosporales</taxon>
        <taxon>Streptomycetaceae</taxon>
        <taxon>Kitasatospora</taxon>
    </lineage>
</organism>
<proteinExistence type="predicted"/>
<dbReference type="Gene3D" id="3.40.50.1000">
    <property type="entry name" value="HAD superfamily/HAD-like"/>
    <property type="match status" value="1"/>
</dbReference>
<dbReference type="EMBL" id="CP159872">
    <property type="protein sequence ID" value="XCM82065.1"/>
    <property type="molecule type" value="Genomic_DNA"/>
</dbReference>
<dbReference type="PANTHER" id="PTHR46470:SF4">
    <property type="entry name" value="5-AMINO-6-(5-PHOSPHO-D-RIBITYLAMINO)URACIL PHOSPHATASE YIGB"/>
    <property type="match status" value="1"/>
</dbReference>
<evidence type="ECO:0000256" key="2">
    <source>
        <dbReference type="ARBA" id="ARBA00022842"/>
    </source>
</evidence>
<protein>
    <submittedName>
        <fullName evidence="3">HAD family hydrolase</fullName>
    </submittedName>
</protein>
<dbReference type="InterPro" id="IPR036412">
    <property type="entry name" value="HAD-like_sf"/>
</dbReference>
<dbReference type="Pfam" id="PF00702">
    <property type="entry name" value="Hydrolase"/>
    <property type="match status" value="1"/>
</dbReference>
<dbReference type="InterPro" id="IPR051400">
    <property type="entry name" value="HAD-like_hydrolase"/>
</dbReference>
<evidence type="ECO:0000256" key="1">
    <source>
        <dbReference type="ARBA" id="ARBA00022801"/>
    </source>
</evidence>
<dbReference type="RefSeq" id="WP_354642991.1">
    <property type="nucleotide sequence ID" value="NZ_CP159872.1"/>
</dbReference>
<dbReference type="InterPro" id="IPR023198">
    <property type="entry name" value="PGP-like_dom2"/>
</dbReference>
<keyword evidence="1 3" id="KW-0378">Hydrolase</keyword>
<dbReference type="PANTHER" id="PTHR46470">
    <property type="entry name" value="N-ACYLNEURAMINATE-9-PHOSPHATASE"/>
    <property type="match status" value="1"/>
</dbReference>
<sequence length="235" mass="26081">MSGYRDQVLVFDADDTLWENNVLFERVIDGFLDWVSTPEDRIRVRALLDGIEAENAALLGYGAEVFRRSLGDCLGRLHGRTPAAAELERIEDLLLPLTDRGVELIEGVAETLAVLAGRHRLLMLTKGDPVEQQRKVDASRIAHHFGSVHIVPEKDVDTYRRLTADLGLAVDRTWMIGNSPKSDILPAGRAGLRTVFIPHEHTWVLEHEEFGADGADGADGATLQLRGFGELLEHF</sequence>
<dbReference type="AlphaFoldDB" id="A0AAU8K1J8"/>
<dbReference type="GO" id="GO:0016787">
    <property type="term" value="F:hydrolase activity"/>
    <property type="evidence" value="ECO:0007669"/>
    <property type="project" value="UniProtKB-KW"/>
</dbReference>
<reference evidence="3" key="1">
    <citation type="submission" date="2024-06" db="EMBL/GenBank/DDBJ databases">
        <title>The genome sequences of Kitasatospora sp. strain HUAS MG31.</title>
        <authorList>
            <person name="Mo P."/>
        </authorList>
    </citation>
    <scope>NUCLEOTIDE SEQUENCE</scope>
    <source>
        <strain evidence="3">HUAS MG31</strain>
    </source>
</reference>
<dbReference type="GO" id="GO:0009231">
    <property type="term" value="P:riboflavin biosynthetic process"/>
    <property type="evidence" value="ECO:0007669"/>
    <property type="project" value="TreeGrafter"/>
</dbReference>
<dbReference type="KEGG" id="kcm:ABWK59_25765"/>
<name>A0AAU8K1J8_9ACTN</name>
<dbReference type="SUPFAM" id="SSF56784">
    <property type="entry name" value="HAD-like"/>
    <property type="match status" value="1"/>
</dbReference>
<evidence type="ECO:0000313" key="3">
    <source>
        <dbReference type="EMBL" id="XCM82065.1"/>
    </source>
</evidence>